<dbReference type="Proteomes" id="UP000727456">
    <property type="component" value="Unassembled WGS sequence"/>
</dbReference>
<dbReference type="GO" id="GO:0004324">
    <property type="term" value="F:ferredoxin-NADP+ reductase activity"/>
    <property type="evidence" value="ECO:0007669"/>
    <property type="project" value="UniProtKB-EC"/>
</dbReference>
<dbReference type="PANTHER" id="PTHR47878">
    <property type="entry name" value="OXIDOREDUCTASE FAD/NAD(P)-BINDING DOMAIN PROTEIN"/>
    <property type="match status" value="1"/>
</dbReference>
<keyword evidence="5" id="KW-0547">Nucleotide-binding</keyword>
<dbReference type="InterPro" id="IPR001433">
    <property type="entry name" value="OxRdtase_FAD/NAD-bd"/>
</dbReference>
<organism evidence="11 12">
    <name type="scientific">Sphingomonas vulcanisoli</name>
    <dbReference type="NCBI Taxonomy" id="1658060"/>
    <lineage>
        <taxon>Bacteria</taxon>
        <taxon>Pseudomonadati</taxon>
        <taxon>Pseudomonadota</taxon>
        <taxon>Alphaproteobacteria</taxon>
        <taxon>Sphingomonadales</taxon>
        <taxon>Sphingomonadaceae</taxon>
        <taxon>Sphingomonas</taxon>
    </lineage>
</organism>
<keyword evidence="7" id="KW-0521">NADP</keyword>
<dbReference type="Pfam" id="PF00970">
    <property type="entry name" value="FAD_binding_6"/>
    <property type="match status" value="1"/>
</dbReference>
<comment type="caution">
    <text evidence="11">The sequence shown here is derived from an EMBL/GenBank/DDBJ whole genome shotgun (WGS) entry which is preliminary data.</text>
</comment>
<dbReference type="InterPro" id="IPR017938">
    <property type="entry name" value="Riboflavin_synthase-like_b-brl"/>
</dbReference>
<keyword evidence="8 11" id="KW-0560">Oxidoreductase</keyword>
<dbReference type="InterPro" id="IPR008333">
    <property type="entry name" value="Cbr1-like_FAD-bd_dom"/>
</dbReference>
<evidence type="ECO:0000256" key="6">
    <source>
        <dbReference type="ARBA" id="ARBA00022827"/>
    </source>
</evidence>
<accession>A0ABX0TRC1</accession>
<dbReference type="EC" id="1.18.1.2" evidence="3"/>
<dbReference type="SUPFAM" id="SSF63380">
    <property type="entry name" value="Riboflavin synthase domain-like"/>
    <property type="match status" value="1"/>
</dbReference>
<keyword evidence="6" id="KW-0274">FAD</keyword>
<evidence type="ECO:0000256" key="5">
    <source>
        <dbReference type="ARBA" id="ARBA00022741"/>
    </source>
</evidence>
<evidence type="ECO:0000256" key="9">
    <source>
        <dbReference type="ARBA" id="ARBA00047776"/>
    </source>
</evidence>
<evidence type="ECO:0000256" key="8">
    <source>
        <dbReference type="ARBA" id="ARBA00023002"/>
    </source>
</evidence>
<evidence type="ECO:0000313" key="11">
    <source>
        <dbReference type="EMBL" id="NIJ06927.1"/>
    </source>
</evidence>
<dbReference type="Gene3D" id="2.40.30.10">
    <property type="entry name" value="Translation factors"/>
    <property type="match status" value="1"/>
</dbReference>
<reference evidence="11 12" key="1">
    <citation type="submission" date="2020-03" db="EMBL/GenBank/DDBJ databases">
        <title>Genomic Encyclopedia of Type Strains, Phase III (KMG-III): the genomes of soil and plant-associated and newly described type strains.</title>
        <authorList>
            <person name="Whitman W."/>
        </authorList>
    </citation>
    <scope>NUCLEOTIDE SEQUENCE [LARGE SCALE GENOMIC DNA]</scope>
    <source>
        <strain evidence="11 12">CECT 8804</strain>
    </source>
</reference>
<dbReference type="Pfam" id="PF00175">
    <property type="entry name" value="NAD_binding_1"/>
    <property type="match status" value="1"/>
</dbReference>
<comment type="catalytic activity">
    <reaction evidence="9">
        <text>2 reduced [2Fe-2S]-[ferredoxin] + NADP(+) + H(+) = 2 oxidized [2Fe-2S]-[ferredoxin] + NADPH</text>
        <dbReference type="Rhea" id="RHEA:20125"/>
        <dbReference type="Rhea" id="RHEA-COMP:10000"/>
        <dbReference type="Rhea" id="RHEA-COMP:10001"/>
        <dbReference type="ChEBI" id="CHEBI:15378"/>
        <dbReference type="ChEBI" id="CHEBI:33737"/>
        <dbReference type="ChEBI" id="CHEBI:33738"/>
        <dbReference type="ChEBI" id="CHEBI:57783"/>
        <dbReference type="ChEBI" id="CHEBI:58349"/>
        <dbReference type="EC" id="1.18.1.2"/>
    </reaction>
</comment>
<evidence type="ECO:0000313" key="12">
    <source>
        <dbReference type="Proteomes" id="UP000727456"/>
    </source>
</evidence>
<dbReference type="InterPro" id="IPR039261">
    <property type="entry name" value="FNR_nucleotide-bd"/>
</dbReference>
<evidence type="ECO:0000256" key="3">
    <source>
        <dbReference type="ARBA" id="ARBA00013223"/>
    </source>
</evidence>
<proteinExistence type="inferred from homology"/>
<feature type="domain" description="FAD-binding FR-type" evidence="10">
    <location>
        <begin position="14"/>
        <end position="115"/>
    </location>
</feature>
<evidence type="ECO:0000256" key="4">
    <source>
        <dbReference type="ARBA" id="ARBA00022630"/>
    </source>
</evidence>
<evidence type="ECO:0000256" key="2">
    <source>
        <dbReference type="ARBA" id="ARBA00008312"/>
    </source>
</evidence>
<gene>
    <name evidence="11" type="ORF">FHS31_000509</name>
</gene>
<dbReference type="EMBL" id="JAAOZC010000001">
    <property type="protein sequence ID" value="NIJ06927.1"/>
    <property type="molecule type" value="Genomic_DNA"/>
</dbReference>
<comment type="similarity">
    <text evidence="2">Belongs to the ferredoxin--NADP reductase type 1 family.</text>
</comment>
<dbReference type="SUPFAM" id="SSF52343">
    <property type="entry name" value="Ferredoxin reductase-like, C-terminal NADP-linked domain"/>
    <property type="match status" value="1"/>
</dbReference>
<dbReference type="InterPro" id="IPR033892">
    <property type="entry name" value="FNR_bac"/>
</dbReference>
<dbReference type="RefSeq" id="WP_167071711.1">
    <property type="nucleotide sequence ID" value="NZ_JAAOZC010000001.1"/>
</dbReference>
<dbReference type="PANTHER" id="PTHR47878:SF1">
    <property type="entry name" value="FLAVODOXIN_FERREDOXIN--NADP REDUCTASE"/>
    <property type="match status" value="1"/>
</dbReference>
<keyword evidence="12" id="KW-1185">Reference proteome</keyword>
<name>A0ABX0TRC1_9SPHN</name>
<evidence type="ECO:0000256" key="7">
    <source>
        <dbReference type="ARBA" id="ARBA00022857"/>
    </source>
</evidence>
<evidence type="ECO:0000256" key="1">
    <source>
        <dbReference type="ARBA" id="ARBA00001974"/>
    </source>
</evidence>
<dbReference type="PRINTS" id="PR00371">
    <property type="entry name" value="FPNCR"/>
</dbReference>
<comment type="cofactor">
    <cofactor evidence="1">
        <name>FAD</name>
        <dbReference type="ChEBI" id="CHEBI:57692"/>
    </cofactor>
</comment>
<protein>
    <recommendedName>
        <fullName evidence="3">ferredoxin--NADP(+) reductase</fullName>
        <ecNumber evidence="3">1.18.1.2</ecNumber>
    </recommendedName>
</protein>
<dbReference type="Gene3D" id="3.40.50.80">
    <property type="entry name" value="Nucleotide-binding domain of ferredoxin-NADP reductase (FNR) module"/>
    <property type="match status" value="1"/>
</dbReference>
<dbReference type="PROSITE" id="PS51384">
    <property type="entry name" value="FAD_FR"/>
    <property type="match status" value="1"/>
</dbReference>
<sequence length="271" mass="29802">MSAHATIAPLEPTASLSVEKVLSVTHWNEHLFSFRIARPASFRFRSGEFVMIGLMGDNGKPLLRAYSVASPAWDEELEFLSIKVPDGPLTSKLQQIKVGDEIYLGRKPTGTLVADALLPGRRLFLLGTGTGLAPWMSLIRDPDIYSLFEEVIVVHSVRRVSDLAYREVLESLLADDPLVAEEAAAKLTYVPTVTREDFHTTVRIEGLIESGKLFEGGSATPPHFDPDHDRVMLCGSMAMIKETAEMLEARGFTEGSNAKPGEYVIERAFVG</sequence>
<keyword evidence="4" id="KW-0285">Flavoprotein</keyword>
<dbReference type="CDD" id="cd06195">
    <property type="entry name" value="FNR1"/>
    <property type="match status" value="1"/>
</dbReference>
<dbReference type="InterPro" id="IPR017927">
    <property type="entry name" value="FAD-bd_FR_type"/>
</dbReference>
<dbReference type="InterPro" id="IPR001709">
    <property type="entry name" value="Flavoprot_Pyr_Nucl_cyt_Rdtase"/>
</dbReference>
<evidence type="ECO:0000259" key="10">
    <source>
        <dbReference type="PROSITE" id="PS51384"/>
    </source>
</evidence>
<dbReference type="InterPro" id="IPR051930">
    <property type="entry name" value="FNR_type-1"/>
</dbReference>